<protein>
    <submittedName>
        <fullName evidence="1">Uncharacterized protein</fullName>
    </submittedName>
</protein>
<gene>
    <name evidence="1" type="ORF">TSUD_59880</name>
</gene>
<reference evidence="2" key="1">
    <citation type="journal article" date="2017" name="Front. Plant Sci.">
        <title>Climate Clever Clovers: New Paradigm to Reduce the Environmental Footprint of Ruminants by Breeding Low Methanogenic Forages Utilizing Haplotype Variation.</title>
        <authorList>
            <person name="Kaur P."/>
            <person name="Appels R."/>
            <person name="Bayer P.E."/>
            <person name="Keeble-Gagnere G."/>
            <person name="Wang J."/>
            <person name="Hirakawa H."/>
            <person name="Shirasawa K."/>
            <person name="Vercoe P."/>
            <person name="Stefanova K."/>
            <person name="Durmic Z."/>
            <person name="Nichols P."/>
            <person name="Revell C."/>
            <person name="Isobe S.N."/>
            <person name="Edwards D."/>
            <person name="Erskine W."/>
        </authorList>
    </citation>
    <scope>NUCLEOTIDE SEQUENCE [LARGE SCALE GENOMIC DNA]</scope>
    <source>
        <strain evidence="2">cv. Daliak</strain>
    </source>
</reference>
<organism evidence="1 2">
    <name type="scientific">Trifolium subterraneum</name>
    <name type="common">Subterranean clover</name>
    <dbReference type="NCBI Taxonomy" id="3900"/>
    <lineage>
        <taxon>Eukaryota</taxon>
        <taxon>Viridiplantae</taxon>
        <taxon>Streptophyta</taxon>
        <taxon>Embryophyta</taxon>
        <taxon>Tracheophyta</taxon>
        <taxon>Spermatophyta</taxon>
        <taxon>Magnoliopsida</taxon>
        <taxon>eudicotyledons</taxon>
        <taxon>Gunneridae</taxon>
        <taxon>Pentapetalae</taxon>
        <taxon>rosids</taxon>
        <taxon>fabids</taxon>
        <taxon>Fabales</taxon>
        <taxon>Fabaceae</taxon>
        <taxon>Papilionoideae</taxon>
        <taxon>50 kb inversion clade</taxon>
        <taxon>NPAAA clade</taxon>
        <taxon>Hologalegina</taxon>
        <taxon>IRL clade</taxon>
        <taxon>Trifolieae</taxon>
        <taxon>Trifolium</taxon>
    </lineage>
</organism>
<accession>A0A2Z6NRH4</accession>
<evidence type="ECO:0000313" key="1">
    <source>
        <dbReference type="EMBL" id="GAU39032.1"/>
    </source>
</evidence>
<evidence type="ECO:0000313" key="2">
    <source>
        <dbReference type="Proteomes" id="UP000242715"/>
    </source>
</evidence>
<dbReference type="AlphaFoldDB" id="A0A2Z6NRH4"/>
<proteinExistence type="predicted"/>
<dbReference type="Proteomes" id="UP000242715">
    <property type="component" value="Unassembled WGS sequence"/>
</dbReference>
<name>A0A2Z6NRH4_TRISU</name>
<sequence>MNTQPHTHSPPLRFLLSEAPKLVDREKDILVWHRIGAFPVDSAAVDIVFEFNSRWLCFKESMHTN</sequence>
<keyword evidence="2" id="KW-1185">Reference proteome</keyword>
<dbReference type="EMBL" id="DF973741">
    <property type="protein sequence ID" value="GAU39032.1"/>
    <property type="molecule type" value="Genomic_DNA"/>
</dbReference>